<dbReference type="InterPro" id="IPR035965">
    <property type="entry name" value="PAS-like_dom_sf"/>
</dbReference>
<dbReference type="SUPFAM" id="SSF55785">
    <property type="entry name" value="PYP-like sensor domain (PAS domain)"/>
    <property type="match status" value="1"/>
</dbReference>
<dbReference type="Pfam" id="PF13188">
    <property type="entry name" value="PAS_8"/>
    <property type="match status" value="1"/>
</dbReference>
<accession>A0A6J4SJ98</accession>
<protein>
    <recommendedName>
        <fullName evidence="1">PAS domain-containing protein</fullName>
    </recommendedName>
</protein>
<reference evidence="2" key="1">
    <citation type="submission" date="2020-02" db="EMBL/GenBank/DDBJ databases">
        <authorList>
            <person name="Meier V. D."/>
        </authorList>
    </citation>
    <scope>NUCLEOTIDE SEQUENCE</scope>
    <source>
        <strain evidence="2">AVDCRST_MAG09</strain>
    </source>
</reference>
<organism evidence="2">
    <name type="scientific">uncultured Sphingomonas sp</name>
    <dbReference type="NCBI Taxonomy" id="158754"/>
    <lineage>
        <taxon>Bacteria</taxon>
        <taxon>Pseudomonadati</taxon>
        <taxon>Pseudomonadota</taxon>
        <taxon>Alphaproteobacteria</taxon>
        <taxon>Sphingomonadales</taxon>
        <taxon>Sphingomonadaceae</taxon>
        <taxon>Sphingomonas</taxon>
        <taxon>environmental samples</taxon>
    </lineage>
</organism>
<dbReference type="AlphaFoldDB" id="A0A6J4SJ98"/>
<gene>
    <name evidence="2" type="ORF">AVDCRST_MAG09-257</name>
</gene>
<evidence type="ECO:0000313" key="2">
    <source>
        <dbReference type="EMBL" id="CAA9493218.1"/>
    </source>
</evidence>
<sequence>MGPTPRKPIGKIYWEEFPQAVGSEPYKAHLRSAETREVVRLEAVSPILGRWVDLSIYPTDGSGLSVYFRDISDKKNADDSLRESEARFRLMADAVPQIVWTTDGEGRTEFFNKQWSNYTGVPYESSTAAQVAAESCPS</sequence>
<proteinExistence type="predicted"/>
<dbReference type="InterPro" id="IPR000014">
    <property type="entry name" value="PAS"/>
</dbReference>
<evidence type="ECO:0000259" key="1">
    <source>
        <dbReference type="Pfam" id="PF13188"/>
    </source>
</evidence>
<name>A0A6J4SJ98_9SPHN</name>
<dbReference type="EMBL" id="CADCVZ010000006">
    <property type="protein sequence ID" value="CAA9493218.1"/>
    <property type="molecule type" value="Genomic_DNA"/>
</dbReference>
<dbReference type="Gene3D" id="3.30.450.20">
    <property type="entry name" value="PAS domain"/>
    <property type="match status" value="2"/>
</dbReference>
<feature type="domain" description="PAS" evidence="1">
    <location>
        <begin position="86"/>
        <end position="124"/>
    </location>
</feature>